<dbReference type="AlphaFoldDB" id="A0A2P2N0X1"/>
<sequence length="51" mass="5422">MVGAIGGGMLFFLIFSISVDCSKSFHWIGFGLAWPSRGCVGEILLGFLIGN</sequence>
<dbReference type="EMBL" id="GGEC01055604">
    <property type="protein sequence ID" value="MBX36088.1"/>
    <property type="molecule type" value="Transcribed_RNA"/>
</dbReference>
<protein>
    <submittedName>
        <fullName evidence="1">Flocculation protein FLO11</fullName>
    </submittedName>
</protein>
<name>A0A2P2N0X1_RHIMU</name>
<proteinExistence type="predicted"/>
<organism evidence="1">
    <name type="scientific">Rhizophora mucronata</name>
    <name type="common">Asiatic mangrove</name>
    <dbReference type="NCBI Taxonomy" id="61149"/>
    <lineage>
        <taxon>Eukaryota</taxon>
        <taxon>Viridiplantae</taxon>
        <taxon>Streptophyta</taxon>
        <taxon>Embryophyta</taxon>
        <taxon>Tracheophyta</taxon>
        <taxon>Spermatophyta</taxon>
        <taxon>Magnoliopsida</taxon>
        <taxon>eudicotyledons</taxon>
        <taxon>Gunneridae</taxon>
        <taxon>Pentapetalae</taxon>
        <taxon>rosids</taxon>
        <taxon>fabids</taxon>
        <taxon>Malpighiales</taxon>
        <taxon>Rhizophoraceae</taxon>
        <taxon>Rhizophora</taxon>
    </lineage>
</organism>
<evidence type="ECO:0000313" key="1">
    <source>
        <dbReference type="EMBL" id="MBX36088.1"/>
    </source>
</evidence>
<reference evidence="1" key="1">
    <citation type="submission" date="2018-02" db="EMBL/GenBank/DDBJ databases">
        <title>Rhizophora mucronata_Transcriptome.</title>
        <authorList>
            <person name="Meera S.P."/>
            <person name="Sreeshan A."/>
            <person name="Augustine A."/>
        </authorList>
    </citation>
    <scope>NUCLEOTIDE SEQUENCE</scope>
    <source>
        <tissue evidence="1">Leaf</tissue>
    </source>
</reference>
<accession>A0A2P2N0X1</accession>